<evidence type="ECO:0000313" key="3">
    <source>
        <dbReference type="Proteomes" id="UP000197092"/>
    </source>
</evidence>
<dbReference type="EMBL" id="CP018310">
    <property type="protein sequence ID" value="ASI93383.1"/>
    <property type="molecule type" value="Genomic_DNA"/>
</dbReference>
<keyword evidence="1" id="KW-0812">Transmembrane</keyword>
<evidence type="ECO:0000256" key="1">
    <source>
        <dbReference type="SAM" id="Phobius"/>
    </source>
</evidence>
<dbReference type="Proteomes" id="UP000197092">
    <property type="component" value="Plasmid unnamed"/>
</dbReference>
<evidence type="ECO:0000313" key="2">
    <source>
        <dbReference type="EMBL" id="ASI93383.1"/>
    </source>
</evidence>
<sequence>MTLSERLQAFLKRGEHSDLDSEDKTALNQSGQARNNLLLIGALIVVGAMTTGYVLMTKRKAPQVVQAAPSFGEVLDEEYASDDAQSAARLNEANLQTLSKDVNTLRSQTKP</sequence>
<proteinExistence type="predicted"/>
<organism evidence="2 3">
    <name type="scientific">Vibrio mediterranei</name>
    <dbReference type="NCBI Taxonomy" id="689"/>
    <lineage>
        <taxon>Bacteria</taxon>
        <taxon>Pseudomonadati</taxon>
        <taxon>Pseudomonadota</taxon>
        <taxon>Gammaproteobacteria</taxon>
        <taxon>Vibrionales</taxon>
        <taxon>Vibrionaceae</taxon>
        <taxon>Vibrio</taxon>
    </lineage>
</organism>
<accession>A0AAN1FMI2</accession>
<name>A0AAN1FMI2_9VIBR</name>
<keyword evidence="1" id="KW-0472">Membrane</keyword>
<feature type="transmembrane region" description="Helical" evidence="1">
    <location>
        <begin position="37"/>
        <end position="56"/>
    </location>
</feature>
<dbReference type="KEGG" id="vsh:BSZ05_26375"/>
<reference evidence="3" key="1">
    <citation type="submission" date="2016-12" db="EMBL/GenBank/DDBJ databases">
        <title>Comparative genomic analysis reveals the diversity, evolution, and environmental adaptation strategies of the genus Vibrio.</title>
        <authorList>
            <person name="Lin H."/>
            <person name="Wang X."/>
            <person name="Zhang X.-H."/>
        </authorList>
    </citation>
    <scope>NUCLEOTIDE SEQUENCE [LARGE SCALE GENOMIC DNA]</scope>
    <source>
        <strain evidence="3">QT6D1</strain>
        <plasmid evidence="3">unnamed</plasmid>
    </source>
</reference>
<keyword evidence="2" id="KW-0614">Plasmid</keyword>
<protein>
    <submittedName>
        <fullName evidence="2">Uncharacterized protein</fullName>
    </submittedName>
</protein>
<gene>
    <name evidence="2" type="ORF">BSZ05_26375</name>
</gene>
<keyword evidence="1" id="KW-1133">Transmembrane helix</keyword>
<dbReference type="AlphaFoldDB" id="A0AAN1FMI2"/>
<geneLocation type="plasmid" evidence="2 3">
    <name>unnamed</name>
</geneLocation>